<sequence length="229" mass="24901">MSTKTNIAYELPATVKSLNAGWLATCQSAATVVGFSFLLVQQTPNLHPSYAQSGLLAVVESQLIAFIKSPSSYPHAASTAQMNALLIFTYAAFFFSLSAMISSLVLTDEFGELPVRASRRSNPIRQGLYDSSAASLLESYGARKSWRWVMWHWIFTLVASVVSVTVQVLLYVWLQETVAVKVVGLCIGVFGLLPLLRFVPHGIMATRRPTSAVVVTPVSPVHLRGPMGP</sequence>
<organism evidence="1 2">
    <name type="scientific">Auriscalpium vulgare</name>
    <dbReference type="NCBI Taxonomy" id="40419"/>
    <lineage>
        <taxon>Eukaryota</taxon>
        <taxon>Fungi</taxon>
        <taxon>Dikarya</taxon>
        <taxon>Basidiomycota</taxon>
        <taxon>Agaricomycotina</taxon>
        <taxon>Agaricomycetes</taxon>
        <taxon>Russulales</taxon>
        <taxon>Auriscalpiaceae</taxon>
        <taxon>Auriscalpium</taxon>
    </lineage>
</organism>
<gene>
    <name evidence="1" type="ORF">FA95DRAFT_1039715</name>
</gene>
<dbReference type="EMBL" id="MU275886">
    <property type="protein sequence ID" value="KAI0048475.1"/>
    <property type="molecule type" value="Genomic_DNA"/>
</dbReference>
<comment type="caution">
    <text evidence="1">The sequence shown here is derived from an EMBL/GenBank/DDBJ whole genome shotgun (WGS) entry which is preliminary data.</text>
</comment>
<dbReference type="Proteomes" id="UP000814033">
    <property type="component" value="Unassembled WGS sequence"/>
</dbReference>
<keyword evidence="2" id="KW-1185">Reference proteome</keyword>
<protein>
    <submittedName>
        <fullName evidence="1">Uncharacterized protein</fullName>
    </submittedName>
</protein>
<reference evidence="1" key="1">
    <citation type="submission" date="2021-02" db="EMBL/GenBank/DDBJ databases">
        <authorList>
            <consortium name="DOE Joint Genome Institute"/>
            <person name="Ahrendt S."/>
            <person name="Looney B.P."/>
            <person name="Miyauchi S."/>
            <person name="Morin E."/>
            <person name="Drula E."/>
            <person name="Courty P.E."/>
            <person name="Chicoki N."/>
            <person name="Fauchery L."/>
            <person name="Kohler A."/>
            <person name="Kuo A."/>
            <person name="Labutti K."/>
            <person name="Pangilinan J."/>
            <person name="Lipzen A."/>
            <person name="Riley R."/>
            <person name="Andreopoulos W."/>
            <person name="He G."/>
            <person name="Johnson J."/>
            <person name="Barry K.W."/>
            <person name="Grigoriev I.V."/>
            <person name="Nagy L."/>
            <person name="Hibbett D."/>
            <person name="Henrissat B."/>
            <person name="Matheny P.B."/>
            <person name="Labbe J."/>
            <person name="Martin F."/>
        </authorList>
    </citation>
    <scope>NUCLEOTIDE SEQUENCE</scope>
    <source>
        <strain evidence="1">FP105234-sp</strain>
    </source>
</reference>
<reference evidence="1" key="2">
    <citation type="journal article" date="2022" name="New Phytol.">
        <title>Evolutionary transition to the ectomycorrhizal habit in the genomes of a hyperdiverse lineage of mushroom-forming fungi.</title>
        <authorList>
            <person name="Looney B."/>
            <person name="Miyauchi S."/>
            <person name="Morin E."/>
            <person name="Drula E."/>
            <person name="Courty P.E."/>
            <person name="Kohler A."/>
            <person name="Kuo A."/>
            <person name="LaButti K."/>
            <person name="Pangilinan J."/>
            <person name="Lipzen A."/>
            <person name="Riley R."/>
            <person name="Andreopoulos W."/>
            <person name="He G."/>
            <person name="Johnson J."/>
            <person name="Nolan M."/>
            <person name="Tritt A."/>
            <person name="Barry K.W."/>
            <person name="Grigoriev I.V."/>
            <person name="Nagy L.G."/>
            <person name="Hibbett D."/>
            <person name="Henrissat B."/>
            <person name="Matheny P.B."/>
            <person name="Labbe J."/>
            <person name="Martin F.M."/>
        </authorList>
    </citation>
    <scope>NUCLEOTIDE SEQUENCE</scope>
    <source>
        <strain evidence="1">FP105234-sp</strain>
    </source>
</reference>
<accession>A0ACB8RWX9</accession>
<proteinExistence type="predicted"/>
<name>A0ACB8RWX9_9AGAM</name>
<evidence type="ECO:0000313" key="1">
    <source>
        <dbReference type="EMBL" id="KAI0048475.1"/>
    </source>
</evidence>
<evidence type="ECO:0000313" key="2">
    <source>
        <dbReference type="Proteomes" id="UP000814033"/>
    </source>
</evidence>